<feature type="compositionally biased region" description="Basic and acidic residues" evidence="1">
    <location>
        <begin position="59"/>
        <end position="69"/>
    </location>
</feature>
<dbReference type="Proteomes" id="UP000313359">
    <property type="component" value="Unassembled WGS sequence"/>
</dbReference>
<keyword evidence="3" id="KW-1185">Reference proteome</keyword>
<feature type="compositionally biased region" description="Basic and acidic residues" evidence="1">
    <location>
        <begin position="101"/>
        <end position="111"/>
    </location>
</feature>
<dbReference type="AlphaFoldDB" id="A0A5C2SDE0"/>
<feature type="region of interest" description="Disordered" evidence="1">
    <location>
        <begin position="45"/>
        <end position="69"/>
    </location>
</feature>
<organism evidence="2 3">
    <name type="scientific">Lentinus tigrinus ALCF2SS1-6</name>
    <dbReference type="NCBI Taxonomy" id="1328759"/>
    <lineage>
        <taxon>Eukaryota</taxon>
        <taxon>Fungi</taxon>
        <taxon>Dikarya</taxon>
        <taxon>Basidiomycota</taxon>
        <taxon>Agaricomycotina</taxon>
        <taxon>Agaricomycetes</taxon>
        <taxon>Polyporales</taxon>
        <taxon>Polyporaceae</taxon>
        <taxon>Lentinus</taxon>
    </lineage>
</organism>
<name>A0A5C2SDE0_9APHY</name>
<feature type="region of interest" description="Disordered" evidence="1">
    <location>
        <begin position="91"/>
        <end position="122"/>
    </location>
</feature>
<evidence type="ECO:0000256" key="1">
    <source>
        <dbReference type="SAM" id="MobiDB-lite"/>
    </source>
</evidence>
<gene>
    <name evidence="2" type="ORF">L227DRAFT_58618</name>
</gene>
<sequence>MLRGTHSAIIPWTPPHGMPREVLCTMRERLLNILYLVIQANVVRPQSGQTSPARSVHTGQDRNLREGNMEEELRWEKMKGGNTTLDYIMQWSKASGASRTSTEEDREREGGGEEGQMRGIES</sequence>
<dbReference type="EMBL" id="ML122261">
    <property type="protein sequence ID" value="RPD61701.1"/>
    <property type="molecule type" value="Genomic_DNA"/>
</dbReference>
<evidence type="ECO:0000313" key="2">
    <source>
        <dbReference type="EMBL" id="RPD61701.1"/>
    </source>
</evidence>
<protein>
    <submittedName>
        <fullName evidence="2">Uncharacterized protein</fullName>
    </submittedName>
</protein>
<accession>A0A5C2SDE0</accession>
<reference evidence="2" key="1">
    <citation type="journal article" date="2018" name="Genome Biol. Evol.">
        <title>Genomics and development of Lentinus tigrinus, a white-rot wood-decaying mushroom with dimorphic fruiting bodies.</title>
        <authorList>
            <person name="Wu B."/>
            <person name="Xu Z."/>
            <person name="Knudson A."/>
            <person name="Carlson A."/>
            <person name="Chen N."/>
            <person name="Kovaka S."/>
            <person name="LaButti K."/>
            <person name="Lipzen A."/>
            <person name="Pennachio C."/>
            <person name="Riley R."/>
            <person name="Schakwitz W."/>
            <person name="Umezawa K."/>
            <person name="Ohm R.A."/>
            <person name="Grigoriev I.V."/>
            <person name="Nagy L.G."/>
            <person name="Gibbons J."/>
            <person name="Hibbett D."/>
        </authorList>
    </citation>
    <scope>NUCLEOTIDE SEQUENCE [LARGE SCALE GENOMIC DNA]</scope>
    <source>
        <strain evidence="2">ALCF2SS1-6</strain>
    </source>
</reference>
<evidence type="ECO:0000313" key="3">
    <source>
        <dbReference type="Proteomes" id="UP000313359"/>
    </source>
</evidence>
<dbReference type="STRING" id="1328759.A0A5C2SDE0"/>
<proteinExistence type="predicted"/>